<dbReference type="AlphaFoldDB" id="A0A7C8I4C1"/>
<name>A0A7C8I4C1_9PLEO</name>
<keyword evidence="3" id="KW-1185">Reference proteome</keyword>
<comment type="caution">
    <text evidence="2">The sequence shown here is derived from an EMBL/GenBank/DDBJ whole genome shotgun (WGS) entry which is preliminary data.</text>
</comment>
<dbReference type="EMBL" id="JAADJZ010000013">
    <property type="protein sequence ID" value="KAF2870549.1"/>
    <property type="molecule type" value="Genomic_DNA"/>
</dbReference>
<evidence type="ECO:0000313" key="3">
    <source>
        <dbReference type="Proteomes" id="UP000481861"/>
    </source>
</evidence>
<dbReference type="Proteomes" id="UP000481861">
    <property type="component" value="Unassembled WGS sequence"/>
</dbReference>
<feature type="compositionally biased region" description="Polar residues" evidence="1">
    <location>
        <begin position="1"/>
        <end position="11"/>
    </location>
</feature>
<feature type="compositionally biased region" description="Pro residues" evidence="1">
    <location>
        <begin position="33"/>
        <end position="46"/>
    </location>
</feature>
<organism evidence="2 3">
    <name type="scientific">Massariosphaeria phaeospora</name>
    <dbReference type="NCBI Taxonomy" id="100035"/>
    <lineage>
        <taxon>Eukaryota</taxon>
        <taxon>Fungi</taxon>
        <taxon>Dikarya</taxon>
        <taxon>Ascomycota</taxon>
        <taxon>Pezizomycotina</taxon>
        <taxon>Dothideomycetes</taxon>
        <taxon>Pleosporomycetidae</taxon>
        <taxon>Pleosporales</taxon>
        <taxon>Pleosporales incertae sedis</taxon>
        <taxon>Massariosphaeria</taxon>
    </lineage>
</organism>
<sequence length="184" mass="20416">MERNTMESNPLETAAPATPTRSPRSIPTSSQQTPPPRPVEQPPPPKGNHYVLDKDAEPEEKPEVLEKRVRAAITYTKGEILEDRMPLTWSNCSVPRSAPYSAVLSLLRESATEGVTKRVLISPDTEVYSIGIPPAKKALDALDGQWWEEGTRAEVGAKSFRIPADDKNEKRLDKSDEQMQGRKG</sequence>
<feature type="region of interest" description="Disordered" evidence="1">
    <location>
        <begin position="1"/>
        <end position="65"/>
    </location>
</feature>
<feature type="region of interest" description="Disordered" evidence="1">
    <location>
        <begin position="157"/>
        <end position="184"/>
    </location>
</feature>
<protein>
    <submittedName>
        <fullName evidence="2">Uncharacterized protein</fullName>
    </submittedName>
</protein>
<reference evidence="2 3" key="1">
    <citation type="submission" date="2020-01" db="EMBL/GenBank/DDBJ databases">
        <authorList>
            <consortium name="DOE Joint Genome Institute"/>
            <person name="Haridas S."/>
            <person name="Albert R."/>
            <person name="Binder M."/>
            <person name="Bloem J."/>
            <person name="Labutti K."/>
            <person name="Salamov A."/>
            <person name="Andreopoulos B."/>
            <person name="Baker S.E."/>
            <person name="Barry K."/>
            <person name="Bills G."/>
            <person name="Bluhm B.H."/>
            <person name="Cannon C."/>
            <person name="Castanera R."/>
            <person name="Culley D.E."/>
            <person name="Daum C."/>
            <person name="Ezra D."/>
            <person name="Gonzalez J.B."/>
            <person name="Henrissat B."/>
            <person name="Kuo A."/>
            <person name="Liang C."/>
            <person name="Lipzen A."/>
            <person name="Lutzoni F."/>
            <person name="Magnuson J."/>
            <person name="Mondo S."/>
            <person name="Nolan M."/>
            <person name="Ohm R."/>
            <person name="Pangilinan J."/>
            <person name="Park H.-J.H."/>
            <person name="Ramirez L."/>
            <person name="Alfaro M."/>
            <person name="Sun H."/>
            <person name="Tritt A."/>
            <person name="Yoshinaga Y."/>
            <person name="Zwiers L.-H.L."/>
            <person name="Turgeon B.G."/>
            <person name="Goodwin S.B."/>
            <person name="Spatafora J.W."/>
            <person name="Crous P.W."/>
            <person name="Grigoriev I.V."/>
        </authorList>
    </citation>
    <scope>NUCLEOTIDE SEQUENCE [LARGE SCALE GENOMIC DNA]</scope>
    <source>
        <strain evidence="2 3">CBS 611.86</strain>
    </source>
</reference>
<gene>
    <name evidence="2" type="ORF">BDV95DRAFT_638206</name>
</gene>
<feature type="compositionally biased region" description="Basic and acidic residues" evidence="1">
    <location>
        <begin position="163"/>
        <end position="184"/>
    </location>
</feature>
<feature type="compositionally biased region" description="Low complexity" evidence="1">
    <location>
        <begin position="18"/>
        <end position="32"/>
    </location>
</feature>
<evidence type="ECO:0000313" key="2">
    <source>
        <dbReference type="EMBL" id="KAF2870549.1"/>
    </source>
</evidence>
<proteinExistence type="predicted"/>
<evidence type="ECO:0000256" key="1">
    <source>
        <dbReference type="SAM" id="MobiDB-lite"/>
    </source>
</evidence>
<feature type="compositionally biased region" description="Basic and acidic residues" evidence="1">
    <location>
        <begin position="51"/>
        <end position="65"/>
    </location>
</feature>
<accession>A0A7C8I4C1</accession>